<dbReference type="ExpressionAtlas" id="A0A2K3PAJ9">
    <property type="expression patterns" value="baseline"/>
</dbReference>
<evidence type="ECO:0000256" key="3">
    <source>
        <dbReference type="ARBA" id="ARBA00022692"/>
    </source>
</evidence>
<evidence type="ECO:0000313" key="11">
    <source>
        <dbReference type="Proteomes" id="UP000236291"/>
    </source>
</evidence>
<dbReference type="GO" id="GO:0010027">
    <property type="term" value="P:thylakoid membrane organization"/>
    <property type="evidence" value="ECO:0007669"/>
    <property type="project" value="TreeGrafter"/>
</dbReference>
<evidence type="ECO:0000256" key="2">
    <source>
        <dbReference type="ARBA" id="ARBA00010583"/>
    </source>
</evidence>
<dbReference type="GO" id="GO:0009535">
    <property type="term" value="C:chloroplast thylakoid membrane"/>
    <property type="evidence" value="ECO:0007669"/>
    <property type="project" value="TreeGrafter"/>
</dbReference>
<feature type="domain" description="Membrane insertase YidC/Oxa/ALB C-terminal" evidence="9">
    <location>
        <begin position="10"/>
        <end position="87"/>
    </location>
</feature>
<dbReference type="PANTHER" id="PTHR12428">
    <property type="entry name" value="OXA1"/>
    <property type="match status" value="1"/>
</dbReference>
<dbReference type="InterPro" id="IPR028055">
    <property type="entry name" value="YidC/Oxa/ALB_C"/>
</dbReference>
<dbReference type="GO" id="GO:0072598">
    <property type="term" value="P:protein localization to chloroplast"/>
    <property type="evidence" value="ECO:0007669"/>
    <property type="project" value="TreeGrafter"/>
</dbReference>
<dbReference type="EMBL" id="ASHM01005193">
    <property type="protein sequence ID" value="PNY12318.1"/>
    <property type="molecule type" value="Genomic_DNA"/>
</dbReference>
<dbReference type="AlphaFoldDB" id="A0A2K3PAJ9"/>
<evidence type="ECO:0000313" key="10">
    <source>
        <dbReference type="EMBL" id="PNY12318.1"/>
    </source>
</evidence>
<reference evidence="10 11" key="1">
    <citation type="journal article" date="2014" name="Am. J. Bot.">
        <title>Genome assembly and annotation for red clover (Trifolium pratense; Fabaceae).</title>
        <authorList>
            <person name="Istvanek J."/>
            <person name="Jaros M."/>
            <person name="Krenek A."/>
            <person name="Repkova J."/>
        </authorList>
    </citation>
    <scope>NUCLEOTIDE SEQUENCE [LARGE SCALE GENOMIC DNA]</scope>
    <source>
        <strain evidence="11">cv. Tatra</strain>
        <tissue evidence="10">Young leaves</tissue>
    </source>
</reference>
<protein>
    <submittedName>
        <fullName evidence="10">Inner membrane protein PPF-1 chloroplastic-like</fullName>
    </submittedName>
</protein>
<comment type="caution">
    <text evidence="10">The sequence shown here is derived from an EMBL/GenBank/DDBJ whole genome shotgun (WGS) entry which is preliminary data.</text>
</comment>
<dbReference type="STRING" id="57577.A0A2K3PAJ9"/>
<comment type="subcellular location">
    <subcellularLocation>
        <location evidence="1 6">Membrane</location>
        <topology evidence="1 6">Multi-pass membrane protein</topology>
    </subcellularLocation>
</comment>
<evidence type="ECO:0000259" key="9">
    <source>
        <dbReference type="Pfam" id="PF02096"/>
    </source>
</evidence>
<feature type="region of interest" description="Disordered" evidence="7">
    <location>
        <begin position="145"/>
        <end position="199"/>
    </location>
</feature>
<feature type="compositionally biased region" description="Basic and acidic residues" evidence="7">
    <location>
        <begin position="156"/>
        <end position="165"/>
    </location>
</feature>
<reference evidence="10 11" key="2">
    <citation type="journal article" date="2017" name="Front. Plant Sci.">
        <title>Gene Classification and Mining of Molecular Markers Useful in Red Clover (Trifolium pratense) Breeding.</title>
        <authorList>
            <person name="Istvanek J."/>
            <person name="Dluhosova J."/>
            <person name="Dluhos P."/>
            <person name="Patkova L."/>
            <person name="Nedelnik J."/>
            <person name="Repkova J."/>
        </authorList>
    </citation>
    <scope>NUCLEOTIDE SEQUENCE [LARGE SCALE GENOMIC DNA]</scope>
    <source>
        <strain evidence="11">cv. Tatra</strain>
        <tissue evidence="10">Young leaves</tissue>
    </source>
</reference>
<dbReference type="PANTHER" id="PTHR12428:SF47">
    <property type="entry name" value="INNER MEMBRANE PROTEIN ALBINO3, CHLOROPLASTIC"/>
    <property type="match status" value="1"/>
</dbReference>
<keyword evidence="5 8" id="KW-0472">Membrane</keyword>
<accession>A0A2K3PAJ9</accession>
<feature type="transmembrane region" description="Helical" evidence="8">
    <location>
        <begin position="12"/>
        <end position="31"/>
    </location>
</feature>
<evidence type="ECO:0000256" key="6">
    <source>
        <dbReference type="RuleBase" id="RU003945"/>
    </source>
</evidence>
<evidence type="ECO:0000256" key="8">
    <source>
        <dbReference type="SAM" id="Phobius"/>
    </source>
</evidence>
<evidence type="ECO:0000256" key="4">
    <source>
        <dbReference type="ARBA" id="ARBA00022989"/>
    </source>
</evidence>
<keyword evidence="3 6" id="KW-0812">Transmembrane</keyword>
<evidence type="ECO:0000256" key="5">
    <source>
        <dbReference type="ARBA" id="ARBA00023136"/>
    </source>
</evidence>
<evidence type="ECO:0000256" key="7">
    <source>
        <dbReference type="SAM" id="MobiDB-lite"/>
    </source>
</evidence>
<evidence type="ECO:0000256" key="1">
    <source>
        <dbReference type="ARBA" id="ARBA00004141"/>
    </source>
</evidence>
<feature type="transmembrane region" description="Helical" evidence="8">
    <location>
        <begin position="51"/>
        <end position="72"/>
    </location>
</feature>
<dbReference type="Pfam" id="PF02096">
    <property type="entry name" value="60KD_IMP"/>
    <property type="match status" value="1"/>
</dbReference>
<sequence length="199" mass="22036">DGHPPLGWQDTAAYLVLPILLIVSQYVSMEIMKPPQTNDPTQKNTLLIFKFLPLMIGYFSLSVPSGLTIYWFTNNVLSTAQQIWLRKLGGAKPAVNENAGGIITAGQAKRLASKPERGGERFAQLKEEEKKKKLNKALPVEEVQPLASASVSDDASDVKNDKEQEVTEDAYASKVSQGQEVKSVSRERRSKRSKRKPVV</sequence>
<feature type="non-terminal residue" evidence="10">
    <location>
        <position position="1"/>
    </location>
</feature>
<keyword evidence="4 8" id="KW-1133">Transmembrane helix</keyword>
<name>A0A2K3PAJ9_TRIPR</name>
<dbReference type="Proteomes" id="UP000236291">
    <property type="component" value="Unassembled WGS sequence"/>
</dbReference>
<comment type="similarity">
    <text evidence="6">Belongs to the OXA1/ALB3/YidC family.</text>
</comment>
<feature type="compositionally biased region" description="Basic residues" evidence="7">
    <location>
        <begin position="188"/>
        <end position="199"/>
    </location>
</feature>
<dbReference type="GO" id="GO:0051205">
    <property type="term" value="P:protein insertion into membrane"/>
    <property type="evidence" value="ECO:0007669"/>
    <property type="project" value="TreeGrafter"/>
</dbReference>
<dbReference type="InterPro" id="IPR001708">
    <property type="entry name" value="YidC/ALB3/OXA1/COX18"/>
</dbReference>
<organism evidence="10 11">
    <name type="scientific">Trifolium pratense</name>
    <name type="common">Red clover</name>
    <dbReference type="NCBI Taxonomy" id="57577"/>
    <lineage>
        <taxon>Eukaryota</taxon>
        <taxon>Viridiplantae</taxon>
        <taxon>Streptophyta</taxon>
        <taxon>Embryophyta</taxon>
        <taxon>Tracheophyta</taxon>
        <taxon>Spermatophyta</taxon>
        <taxon>Magnoliopsida</taxon>
        <taxon>eudicotyledons</taxon>
        <taxon>Gunneridae</taxon>
        <taxon>Pentapetalae</taxon>
        <taxon>rosids</taxon>
        <taxon>fabids</taxon>
        <taxon>Fabales</taxon>
        <taxon>Fabaceae</taxon>
        <taxon>Papilionoideae</taxon>
        <taxon>50 kb inversion clade</taxon>
        <taxon>NPAAA clade</taxon>
        <taxon>Hologalegina</taxon>
        <taxon>IRL clade</taxon>
        <taxon>Trifolieae</taxon>
        <taxon>Trifolium</taxon>
    </lineage>
</organism>
<gene>
    <name evidence="10" type="ORF">L195_g008947</name>
</gene>
<dbReference type="GO" id="GO:0032977">
    <property type="term" value="F:membrane insertase activity"/>
    <property type="evidence" value="ECO:0007669"/>
    <property type="project" value="InterPro"/>
</dbReference>
<comment type="similarity">
    <text evidence="2">Belongs to the OXA1/ALB3/YidC (TC 2.A.9.2) family.</text>
</comment>
<proteinExistence type="inferred from homology"/>